<reference evidence="1 2" key="1">
    <citation type="submission" date="2021-02" db="EMBL/GenBank/DDBJ databases">
        <title>Paenibacillus tianjinensis sp. nov.</title>
        <authorList>
            <person name="Liu H."/>
        </authorList>
    </citation>
    <scope>NUCLEOTIDE SEQUENCE [LARGE SCALE GENOMIC DNA]</scope>
    <source>
        <strain evidence="1 2">TB2019</strain>
    </source>
</reference>
<proteinExistence type="predicted"/>
<dbReference type="Proteomes" id="UP000663452">
    <property type="component" value="Chromosome"/>
</dbReference>
<accession>A0ABX7L5S6</accession>
<dbReference type="RefSeq" id="WP_206101081.1">
    <property type="nucleotide sequence ID" value="NZ_CP070969.1"/>
</dbReference>
<keyword evidence="2" id="KW-1185">Reference proteome</keyword>
<sequence length="206" mass="23949">MSNSPRAIEDFKDICFKCLAKKITTKYSLYRSNYGSSFDNNYTYMQICDECKPKDIEKWFDEDPELIDGWCEDYKYEDNIIEFVNTFPVEGQELFWNRCAYGACADTIESQDWIGMQLGILPDEVYEDYGMYSPRQIKAYKERFPVCKNTYITEYEDGSRGSSCPYGAFGDENGADGLNISSECYECSRFQERGCGEQINIVYKSQ</sequence>
<organism evidence="1 2">
    <name type="scientific">Paenibacillus tianjinensis</name>
    <dbReference type="NCBI Taxonomy" id="2810347"/>
    <lineage>
        <taxon>Bacteria</taxon>
        <taxon>Bacillati</taxon>
        <taxon>Bacillota</taxon>
        <taxon>Bacilli</taxon>
        <taxon>Bacillales</taxon>
        <taxon>Paenibacillaceae</taxon>
        <taxon>Paenibacillus</taxon>
    </lineage>
</organism>
<gene>
    <name evidence="1" type="ORF">JRJ22_19485</name>
</gene>
<evidence type="ECO:0000313" key="1">
    <source>
        <dbReference type="EMBL" id="QSF43448.1"/>
    </source>
</evidence>
<dbReference type="EMBL" id="CP070969">
    <property type="protein sequence ID" value="QSF43448.1"/>
    <property type="molecule type" value="Genomic_DNA"/>
</dbReference>
<name>A0ABX7L5S6_9BACL</name>
<evidence type="ECO:0000313" key="2">
    <source>
        <dbReference type="Proteomes" id="UP000663452"/>
    </source>
</evidence>
<evidence type="ECO:0008006" key="3">
    <source>
        <dbReference type="Google" id="ProtNLM"/>
    </source>
</evidence>
<protein>
    <recommendedName>
        <fullName evidence="3">CbrC family protein</fullName>
    </recommendedName>
</protein>